<protein>
    <submittedName>
        <fullName evidence="1">Uncharacterized protein</fullName>
    </submittedName>
</protein>
<evidence type="ECO:0000313" key="2">
    <source>
        <dbReference type="Proteomes" id="UP000031368"/>
    </source>
</evidence>
<geneLocation type="plasmid" evidence="1 2">
    <name>pRgalR602c</name>
</geneLocation>
<keyword evidence="1" id="KW-0614">Plasmid</keyword>
<gene>
    <name evidence="1" type="ORF">RGR602_PC02227</name>
</gene>
<proteinExistence type="predicted"/>
<dbReference type="KEGG" id="rga:RGR602_PC02227"/>
<evidence type="ECO:0000313" key="1">
    <source>
        <dbReference type="EMBL" id="AJD46246.1"/>
    </source>
</evidence>
<keyword evidence="2" id="KW-1185">Reference proteome</keyword>
<sequence>MAVLLGERHPARPCCPSLRLISGCSTPPLRACKLSVTLPASRSIGLCGSGDYQLAAMGEAGVTIVESPKSAMRTGCSTSMQERRRVTLVNYIFS</sequence>
<name>A0A0B4XGP0_9HYPH</name>
<dbReference type="AlphaFoldDB" id="A0A0B4XGP0"/>
<dbReference type="EMBL" id="CP006880">
    <property type="protein sequence ID" value="AJD46246.1"/>
    <property type="molecule type" value="Genomic_DNA"/>
</dbReference>
<reference evidence="1 2" key="1">
    <citation type="submission" date="2013-11" db="EMBL/GenBank/DDBJ databases">
        <title>Complete genome sequence of Rhizobium gallicum bv. gallicum R602.</title>
        <authorList>
            <person name="Bustos P."/>
            <person name="Santamaria R.I."/>
            <person name="Lozano L."/>
            <person name="Acosta J.L."/>
            <person name="Ormeno-Orrillo E."/>
            <person name="Rogel M.A."/>
            <person name="Romero D."/>
            <person name="Cevallos M.A."/>
            <person name="Martinez-Romero E."/>
            <person name="Gonzalez V."/>
        </authorList>
    </citation>
    <scope>NUCLEOTIDE SEQUENCE [LARGE SCALE GENOMIC DNA]</scope>
    <source>
        <strain evidence="1 2">R602</strain>
        <plasmid evidence="1 2">pRgalR602c</plasmid>
    </source>
</reference>
<dbReference type="Proteomes" id="UP000031368">
    <property type="component" value="Plasmid pRgalR602c"/>
</dbReference>
<organism evidence="1 2">
    <name type="scientific">Rhizobium gallicum bv. gallicum R602sp</name>
    <dbReference type="NCBI Taxonomy" id="1041138"/>
    <lineage>
        <taxon>Bacteria</taxon>
        <taxon>Pseudomonadati</taxon>
        <taxon>Pseudomonadota</taxon>
        <taxon>Alphaproteobacteria</taxon>
        <taxon>Hyphomicrobiales</taxon>
        <taxon>Rhizobiaceae</taxon>
        <taxon>Rhizobium/Agrobacterium group</taxon>
        <taxon>Rhizobium</taxon>
    </lineage>
</organism>
<accession>A0A0B4XGP0</accession>
<dbReference type="HOGENOM" id="CLU_2384120_0_0_5"/>